<evidence type="ECO:0000256" key="1">
    <source>
        <dbReference type="ARBA" id="ARBA00011738"/>
    </source>
</evidence>
<dbReference type="RefSeq" id="WP_126799386.1">
    <property type="nucleotide sequence ID" value="NZ_PIPO01000004.1"/>
</dbReference>
<dbReference type="PRINTS" id="PR00982">
    <property type="entry name" value="TRNASYNTHLYS"/>
</dbReference>
<feature type="domain" description="Aminoacyl-transfer RNA synthetases class-II family profile" evidence="6">
    <location>
        <begin position="15"/>
        <end position="317"/>
    </location>
</feature>
<keyword evidence="4" id="KW-0067">ATP-binding</keyword>
<sequence length="321" mass="35873">MNWQPSASLQALHARAELLANIRSFFAERDVLEVDTPIVAARGVTDPHLSNVTVKLCGDGLSQSEYFLQTSPEYAMKRLLAAGSGSIYQIAKVIRNDEVGPQHNPEFTMLEWYRLGFDEYQLMDEIDQLMCSLLGCKASKRVTYQEAFLTVTGCDPFTAQGIESLRSWLVERDLGDWVKDEPDPDTLLYLAMTHYIEPTLGQTEPTFIYNFPASQSALARIHSDDPRVARRFELYIDGVELANGFYELTDAMQQAQRFAADNSIRMKQGKPRALEDERLVAALQAGLPDCAGVALGLDRLLMLKLGVSQISDVLAFPIDRA</sequence>
<evidence type="ECO:0000256" key="5">
    <source>
        <dbReference type="ARBA" id="ARBA00052794"/>
    </source>
</evidence>
<dbReference type="InterPro" id="IPR006195">
    <property type="entry name" value="aa-tRNA-synth_II"/>
</dbReference>
<comment type="subunit">
    <text evidence="1">Homodimer.</text>
</comment>
<dbReference type="InterPro" id="IPR018149">
    <property type="entry name" value="Lys-tRNA-synth_II_C"/>
</dbReference>
<dbReference type="InterPro" id="IPR045864">
    <property type="entry name" value="aa-tRNA-synth_II/BPL/LPL"/>
</dbReference>
<dbReference type="GO" id="GO:0003746">
    <property type="term" value="F:translation elongation factor activity"/>
    <property type="evidence" value="ECO:0007669"/>
    <property type="project" value="UniProtKB-KW"/>
</dbReference>
<dbReference type="GO" id="GO:0005524">
    <property type="term" value="F:ATP binding"/>
    <property type="evidence" value="ECO:0007669"/>
    <property type="project" value="UniProtKB-KW"/>
</dbReference>
<dbReference type="GO" id="GO:0016740">
    <property type="term" value="F:transferase activity"/>
    <property type="evidence" value="ECO:0007669"/>
    <property type="project" value="UniProtKB-KW"/>
</dbReference>
<evidence type="ECO:0000313" key="7">
    <source>
        <dbReference type="EMBL" id="RUO32630.1"/>
    </source>
</evidence>
<keyword evidence="3" id="KW-0547">Nucleotide-binding</keyword>
<dbReference type="AlphaFoldDB" id="A0A432WFR1"/>
<gene>
    <name evidence="7" type="ORF">CWE14_10865</name>
</gene>
<dbReference type="EMBL" id="PIPO01000004">
    <property type="protein sequence ID" value="RUO32630.1"/>
    <property type="molecule type" value="Genomic_DNA"/>
</dbReference>
<evidence type="ECO:0000256" key="4">
    <source>
        <dbReference type="ARBA" id="ARBA00022840"/>
    </source>
</evidence>
<evidence type="ECO:0000256" key="3">
    <source>
        <dbReference type="ARBA" id="ARBA00022741"/>
    </source>
</evidence>
<accession>A0A432WFR1</accession>
<reference evidence="7 8" key="1">
    <citation type="journal article" date="2011" name="Front. Microbiol.">
        <title>Genomic signatures of strain selection and enhancement in Bacillus atrophaeus var. globigii, a historical biowarfare simulant.</title>
        <authorList>
            <person name="Gibbons H.S."/>
            <person name="Broomall S.M."/>
            <person name="McNew L.A."/>
            <person name="Daligault H."/>
            <person name="Chapman C."/>
            <person name="Bruce D."/>
            <person name="Karavis M."/>
            <person name="Krepps M."/>
            <person name="McGregor P.A."/>
            <person name="Hong C."/>
            <person name="Park K.H."/>
            <person name="Akmal A."/>
            <person name="Feldman A."/>
            <person name="Lin J.S."/>
            <person name="Chang W.E."/>
            <person name="Higgs B.W."/>
            <person name="Demirev P."/>
            <person name="Lindquist J."/>
            <person name="Liem A."/>
            <person name="Fochler E."/>
            <person name="Read T.D."/>
            <person name="Tapia R."/>
            <person name="Johnson S."/>
            <person name="Bishop-Lilly K.A."/>
            <person name="Detter C."/>
            <person name="Han C."/>
            <person name="Sozhamannan S."/>
            <person name="Rosenzweig C.N."/>
            <person name="Skowronski E.W."/>
        </authorList>
    </citation>
    <scope>NUCLEOTIDE SEQUENCE [LARGE SCALE GENOMIC DNA]</scope>
    <source>
        <strain evidence="7 8">Y4G10-17</strain>
    </source>
</reference>
<keyword evidence="2 7" id="KW-0436">Ligase</keyword>
<dbReference type="Proteomes" id="UP000287823">
    <property type="component" value="Unassembled WGS sequence"/>
</dbReference>
<dbReference type="NCBIfam" id="NF006828">
    <property type="entry name" value="PRK09350.1"/>
    <property type="match status" value="1"/>
</dbReference>
<keyword evidence="7" id="KW-0648">Protein biosynthesis</keyword>
<evidence type="ECO:0000313" key="8">
    <source>
        <dbReference type="Proteomes" id="UP000287823"/>
    </source>
</evidence>
<dbReference type="GO" id="GO:0004824">
    <property type="term" value="F:lysine-tRNA ligase activity"/>
    <property type="evidence" value="ECO:0007669"/>
    <property type="project" value="UniProtKB-EC"/>
</dbReference>
<dbReference type="EC" id="6.1.1.6" evidence="7"/>
<name>A0A432WFR1_9GAMM</name>
<comment type="caution">
    <text evidence="7">The sequence shown here is derived from an EMBL/GenBank/DDBJ whole genome shotgun (WGS) entry which is preliminary data.</text>
</comment>
<dbReference type="Gene3D" id="3.30.930.10">
    <property type="entry name" value="Bira Bifunctional Protein, Domain 2"/>
    <property type="match status" value="1"/>
</dbReference>
<dbReference type="FunFam" id="3.30.930.10:FF:000017">
    <property type="entry name" value="Elongation factor P--(R)-beta-lysine ligase"/>
    <property type="match status" value="1"/>
</dbReference>
<protein>
    <submittedName>
        <fullName evidence="7">Elongation factor P lysine(34) lysyltransferase</fullName>
        <ecNumber evidence="7">6.1.1.6</ecNumber>
    </submittedName>
</protein>
<dbReference type="InterPro" id="IPR004364">
    <property type="entry name" value="Aa-tRNA-synt_II"/>
</dbReference>
<dbReference type="GO" id="GO:0006430">
    <property type="term" value="P:lysyl-tRNA aminoacylation"/>
    <property type="evidence" value="ECO:0007669"/>
    <property type="project" value="InterPro"/>
</dbReference>
<keyword evidence="7" id="KW-0808">Transferase</keyword>
<dbReference type="Pfam" id="PF00152">
    <property type="entry name" value="tRNA-synt_2"/>
    <property type="match status" value="1"/>
</dbReference>
<dbReference type="SUPFAM" id="SSF55681">
    <property type="entry name" value="Class II aaRS and biotin synthetases"/>
    <property type="match status" value="1"/>
</dbReference>
<organism evidence="7 8">
    <name type="scientific">Aliidiomarina soli</name>
    <dbReference type="NCBI Taxonomy" id="1928574"/>
    <lineage>
        <taxon>Bacteria</taxon>
        <taxon>Pseudomonadati</taxon>
        <taxon>Pseudomonadota</taxon>
        <taxon>Gammaproteobacteria</taxon>
        <taxon>Alteromonadales</taxon>
        <taxon>Idiomarinaceae</taxon>
        <taxon>Aliidiomarina</taxon>
    </lineage>
</organism>
<proteinExistence type="predicted"/>
<dbReference type="PANTHER" id="PTHR42918">
    <property type="entry name" value="LYSYL-TRNA SYNTHETASE"/>
    <property type="match status" value="1"/>
</dbReference>
<keyword evidence="8" id="KW-1185">Reference proteome</keyword>
<keyword evidence="7" id="KW-0251">Elongation factor</keyword>
<evidence type="ECO:0000259" key="6">
    <source>
        <dbReference type="PROSITE" id="PS50862"/>
    </source>
</evidence>
<dbReference type="NCBIfam" id="TIGR00462">
    <property type="entry name" value="genX"/>
    <property type="match status" value="1"/>
</dbReference>
<evidence type="ECO:0000256" key="2">
    <source>
        <dbReference type="ARBA" id="ARBA00022598"/>
    </source>
</evidence>
<dbReference type="PROSITE" id="PS50862">
    <property type="entry name" value="AA_TRNA_LIGASE_II"/>
    <property type="match status" value="1"/>
</dbReference>
<dbReference type="InterPro" id="IPR004525">
    <property type="entry name" value="EpmA"/>
</dbReference>
<dbReference type="PANTHER" id="PTHR42918:SF6">
    <property type="entry name" value="ELONGATION FACTOR P--(R)-BETA-LYSINE LIGASE"/>
    <property type="match status" value="1"/>
</dbReference>
<dbReference type="GO" id="GO:0005829">
    <property type="term" value="C:cytosol"/>
    <property type="evidence" value="ECO:0007669"/>
    <property type="project" value="TreeGrafter"/>
</dbReference>
<comment type="catalytic activity">
    <reaction evidence="5">
        <text>D-beta-lysine + L-lysyl-[protein] + ATP = N(6)-((3R)-3,6-diaminohexanoyl)-L-lysyl-[protein] + AMP + diphosphate + H(+)</text>
        <dbReference type="Rhea" id="RHEA:83435"/>
        <dbReference type="Rhea" id="RHEA-COMP:9752"/>
        <dbReference type="Rhea" id="RHEA-COMP:20131"/>
        <dbReference type="ChEBI" id="CHEBI:15378"/>
        <dbReference type="ChEBI" id="CHEBI:29969"/>
        <dbReference type="ChEBI" id="CHEBI:30616"/>
        <dbReference type="ChEBI" id="CHEBI:33019"/>
        <dbReference type="ChEBI" id="CHEBI:84138"/>
        <dbReference type="ChEBI" id="CHEBI:156053"/>
        <dbReference type="ChEBI" id="CHEBI:456215"/>
    </reaction>
    <physiologicalReaction direction="left-to-right" evidence="5">
        <dbReference type="Rhea" id="RHEA:83436"/>
    </physiologicalReaction>
</comment>
<dbReference type="GO" id="GO:0000049">
    <property type="term" value="F:tRNA binding"/>
    <property type="evidence" value="ECO:0007669"/>
    <property type="project" value="TreeGrafter"/>
</dbReference>